<dbReference type="SUPFAM" id="SSF53335">
    <property type="entry name" value="S-adenosyl-L-methionine-dependent methyltransferases"/>
    <property type="match status" value="1"/>
</dbReference>
<sequence length="202" mass="23593">MSQENDLLKNKYSITALFYDILDYPWERQYRQWRPELLKDVRGKVLEAGVGTGRNLKYYLPDVQLTGIDLSPTMLKRAEKRAKDARCKVTLKQEDATLLSSIPSNHFDWIFSTFICCVMPDQLQPLAIQQFGRVLKPGGRFRLLEMIYSKNLKVKKKQERFAPFVEKVYGARFDRNTLHYIQNSENLKVGTTSFLKDREGSM</sequence>
<proteinExistence type="predicted"/>
<reference evidence="2" key="1">
    <citation type="submission" date="2018-06" db="EMBL/GenBank/DDBJ databases">
        <authorList>
            <person name="Zhirakovskaya E."/>
        </authorList>
    </citation>
    <scope>NUCLEOTIDE SEQUENCE</scope>
</reference>
<dbReference type="CDD" id="cd02440">
    <property type="entry name" value="AdoMet_MTases"/>
    <property type="match status" value="1"/>
</dbReference>
<protein>
    <recommendedName>
        <fullName evidence="1">Methyltransferase domain-containing protein</fullName>
    </recommendedName>
</protein>
<accession>A0A3B1DFF8</accession>
<dbReference type="PANTHER" id="PTHR42912">
    <property type="entry name" value="METHYLTRANSFERASE"/>
    <property type="match status" value="1"/>
</dbReference>
<organism evidence="2">
    <name type="scientific">hydrothermal vent metagenome</name>
    <dbReference type="NCBI Taxonomy" id="652676"/>
    <lineage>
        <taxon>unclassified sequences</taxon>
        <taxon>metagenomes</taxon>
        <taxon>ecological metagenomes</taxon>
    </lineage>
</organism>
<dbReference type="InterPro" id="IPR029063">
    <property type="entry name" value="SAM-dependent_MTases_sf"/>
</dbReference>
<dbReference type="GO" id="GO:0008168">
    <property type="term" value="F:methyltransferase activity"/>
    <property type="evidence" value="ECO:0007669"/>
    <property type="project" value="TreeGrafter"/>
</dbReference>
<name>A0A3B1DFF8_9ZZZZ</name>
<gene>
    <name evidence="2" type="ORF">MNBD_NITROSPIRAE01-2201</name>
</gene>
<dbReference type="Pfam" id="PF13649">
    <property type="entry name" value="Methyltransf_25"/>
    <property type="match status" value="1"/>
</dbReference>
<dbReference type="Gene3D" id="3.40.50.150">
    <property type="entry name" value="Vaccinia Virus protein VP39"/>
    <property type="match status" value="1"/>
</dbReference>
<dbReference type="AlphaFoldDB" id="A0A3B1DFF8"/>
<feature type="domain" description="Methyltransferase" evidence="1">
    <location>
        <begin position="45"/>
        <end position="139"/>
    </location>
</feature>
<dbReference type="InterPro" id="IPR041698">
    <property type="entry name" value="Methyltransf_25"/>
</dbReference>
<evidence type="ECO:0000259" key="1">
    <source>
        <dbReference type="Pfam" id="PF13649"/>
    </source>
</evidence>
<evidence type="ECO:0000313" key="2">
    <source>
        <dbReference type="EMBL" id="VAX33660.1"/>
    </source>
</evidence>
<dbReference type="EMBL" id="UOGF01000117">
    <property type="protein sequence ID" value="VAX33660.1"/>
    <property type="molecule type" value="Genomic_DNA"/>
</dbReference>
<dbReference type="InterPro" id="IPR050508">
    <property type="entry name" value="Methyltransf_Superfamily"/>
</dbReference>